<accession>A0A931J159</accession>
<dbReference type="RefSeq" id="WP_198109837.1">
    <property type="nucleotide sequence ID" value="NZ_JAEDAK010000002.1"/>
</dbReference>
<comment type="caution">
    <text evidence="1">The sequence shown here is derived from an EMBL/GenBank/DDBJ whole genome shotgun (WGS) entry which is preliminary data.</text>
</comment>
<proteinExistence type="predicted"/>
<reference evidence="1" key="1">
    <citation type="submission" date="2020-12" db="EMBL/GenBank/DDBJ databases">
        <title>The genome sequence of Inhella sp. 1Y17.</title>
        <authorList>
            <person name="Liu Y."/>
        </authorList>
    </citation>
    <scope>NUCLEOTIDE SEQUENCE</scope>
    <source>
        <strain evidence="1">1Y17</strain>
    </source>
</reference>
<evidence type="ECO:0000313" key="2">
    <source>
        <dbReference type="Proteomes" id="UP000613266"/>
    </source>
</evidence>
<name>A0A931J159_9BURK</name>
<keyword evidence="2" id="KW-1185">Reference proteome</keyword>
<protein>
    <submittedName>
        <fullName evidence="1">Uncharacterized protein</fullName>
    </submittedName>
</protein>
<dbReference type="AlphaFoldDB" id="A0A931J159"/>
<dbReference type="Proteomes" id="UP000613266">
    <property type="component" value="Unassembled WGS sequence"/>
</dbReference>
<evidence type="ECO:0000313" key="1">
    <source>
        <dbReference type="EMBL" id="MBH9576235.1"/>
    </source>
</evidence>
<gene>
    <name evidence="1" type="ORF">I7X39_04865</name>
</gene>
<organism evidence="1 2">
    <name type="scientific">Inhella proteolytica</name>
    <dbReference type="NCBI Taxonomy" id="2795029"/>
    <lineage>
        <taxon>Bacteria</taxon>
        <taxon>Pseudomonadati</taxon>
        <taxon>Pseudomonadota</taxon>
        <taxon>Betaproteobacteria</taxon>
        <taxon>Burkholderiales</taxon>
        <taxon>Sphaerotilaceae</taxon>
        <taxon>Inhella</taxon>
    </lineage>
</organism>
<dbReference type="EMBL" id="JAEDAK010000002">
    <property type="protein sequence ID" value="MBH9576235.1"/>
    <property type="molecule type" value="Genomic_DNA"/>
</dbReference>
<sequence length="59" mass="6075">MPLGGGTPIGQAVVYAAERIEAARRVIGVRIGNFSEGLGESVLISHVRGLTAQDSKVLG</sequence>